<keyword evidence="3" id="KW-1185">Reference proteome</keyword>
<gene>
    <name evidence="2" type="ORF">L0665_09025</name>
</gene>
<dbReference type="Pfam" id="PF03413">
    <property type="entry name" value="PepSY"/>
    <property type="match status" value="1"/>
</dbReference>
<dbReference type="Proteomes" id="UP001143747">
    <property type="component" value="Unassembled WGS sequence"/>
</dbReference>
<sequence length="258" mass="28701">MKKEFIIAIMCIFVTILAVYAVIATAPIGVDIAKEKVQEFVNDPSVNIQYQNTECLNLGDYYTFSTGNGQVYVNMYTGVIERSSFIDARKSSGEIRLDYAGAEMVAREYAEEKYCGFADMNMQLIKSDSENHGDAGSENSFIWRENIEGVLTPNTVVVNIHPASGRIVSYIGIQREINCVLEPELSEEDALKIAEKQFPDIRVTETTAELSIEYTKPDVQSLTWVITMKGKPEDHVLQGGLVVIDALTGEVLMTSPYL</sequence>
<accession>A0A9Q4KTX7</accession>
<reference evidence="2" key="1">
    <citation type="submission" date="2022-01" db="EMBL/GenBank/DDBJ databases">
        <title>Draft genome of Methanogenium marinum DSM 15558.</title>
        <authorList>
            <person name="Chen S.-C."/>
            <person name="You Y.-T."/>
        </authorList>
    </citation>
    <scope>NUCLEOTIDE SEQUENCE</scope>
    <source>
        <strain evidence="2">DSM 15558</strain>
    </source>
</reference>
<organism evidence="2 3">
    <name type="scientific">Methanogenium marinum</name>
    <dbReference type="NCBI Taxonomy" id="348610"/>
    <lineage>
        <taxon>Archaea</taxon>
        <taxon>Methanobacteriati</taxon>
        <taxon>Methanobacteriota</taxon>
        <taxon>Stenosarchaea group</taxon>
        <taxon>Methanomicrobia</taxon>
        <taxon>Methanomicrobiales</taxon>
        <taxon>Methanomicrobiaceae</taxon>
        <taxon>Methanogenium</taxon>
    </lineage>
</organism>
<dbReference type="AlphaFoldDB" id="A0A9Q4KTX7"/>
<name>A0A9Q4KTX7_9EURY</name>
<protein>
    <submittedName>
        <fullName evidence="2">PepSY domain-containing protein</fullName>
    </submittedName>
</protein>
<dbReference type="InterPro" id="IPR025711">
    <property type="entry name" value="PepSY"/>
</dbReference>
<comment type="caution">
    <text evidence="2">The sequence shown here is derived from an EMBL/GenBank/DDBJ whole genome shotgun (WGS) entry which is preliminary data.</text>
</comment>
<proteinExistence type="predicted"/>
<dbReference type="EMBL" id="JAKELO010000002">
    <property type="protein sequence ID" value="MDE4908747.1"/>
    <property type="molecule type" value="Genomic_DNA"/>
</dbReference>
<dbReference type="RefSeq" id="WP_274925360.1">
    <property type="nucleotide sequence ID" value="NZ_JAKELO010000002.1"/>
</dbReference>
<feature type="domain" description="PepSY" evidence="1">
    <location>
        <begin position="185"/>
        <end position="252"/>
    </location>
</feature>
<evidence type="ECO:0000259" key="1">
    <source>
        <dbReference type="Pfam" id="PF03413"/>
    </source>
</evidence>
<evidence type="ECO:0000313" key="2">
    <source>
        <dbReference type="EMBL" id="MDE4908747.1"/>
    </source>
</evidence>
<evidence type="ECO:0000313" key="3">
    <source>
        <dbReference type="Proteomes" id="UP001143747"/>
    </source>
</evidence>